<dbReference type="Proteomes" id="UP000325182">
    <property type="component" value="Unassembled WGS sequence"/>
</dbReference>
<feature type="transmembrane region" description="Helical" evidence="8">
    <location>
        <begin position="297"/>
        <end position="319"/>
    </location>
</feature>
<feature type="domain" description="Major facilitator superfamily (MFS) profile" evidence="9">
    <location>
        <begin position="8"/>
        <end position="376"/>
    </location>
</feature>
<feature type="transmembrane region" description="Helical" evidence="8">
    <location>
        <begin position="163"/>
        <end position="186"/>
    </location>
</feature>
<keyword evidence="7 8" id="KW-0472">Membrane</keyword>
<dbReference type="InterPro" id="IPR020846">
    <property type="entry name" value="MFS_dom"/>
</dbReference>
<evidence type="ECO:0000259" key="9">
    <source>
        <dbReference type="PROSITE" id="PS50850"/>
    </source>
</evidence>
<dbReference type="PANTHER" id="PTHR43271:SF2">
    <property type="entry name" value="BLL2771 PROTEIN"/>
    <property type="match status" value="1"/>
</dbReference>
<accession>A0A5D4MDF4</accession>
<dbReference type="PROSITE" id="PS50850">
    <property type="entry name" value="MFS"/>
    <property type="match status" value="1"/>
</dbReference>
<keyword evidence="4" id="KW-1003">Cell membrane</keyword>
<evidence type="ECO:0000256" key="6">
    <source>
        <dbReference type="ARBA" id="ARBA00022989"/>
    </source>
</evidence>
<evidence type="ECO:0000256" key="3">
    <source>
        <dbReference type="ARBA" id="ARBA00022448"/>
    </source>
</evidence>
<feature type="transmembrane region" description="Helical" evidence="8">
    <location>
        <begin position="104"/>
        <end position="124"/>
    </location>
</feature>
<evidence type="ECO:0000313" key="10">
    <source>
        <dbReference type="EMBL" id="TYR99477.1"/>
    </source>
</evidence>
<sequence>MKYSSLRVETLLVTMGIFVACNIYTLIPMYEAVAVSISIRAEQVVLAGSIFTFCYAGGLFLFGGISDVVGRKTVIVFGIGISALATGAVALSGDEWSLYLTRGLQGFFLGSFAPVAFAYCYELFESKKRTLLLALINSGFLAAGILGQIISSSLSGWFGWQTVFYFFAAVYGFLFLFGHSELPVTVNTDKKDFSLAAYFSILKNPSLFICYGIVLLLLFTFVGYYDTLSRYYPGSSSELLAIRSAGLLGAGLSLLTSHLIKQLGEMKTLFLGLLLGSMSVLPLFFFSGLIINLLSSITFVSAISLLIPTIITFIGNWAGGHRGKALSLYSFFLLTGASFAPLAIMVLSYKQALLLLIGAFGIQALLGVFMRVNNNMLEQHEK</sequence>
<keyword evidence="5 8" id="KW-0812">Transmembrane</keyword>
<dbReference type="AlphaFoldDB" id="A0A5D4MDF4"/>
<evidence type="ECO:0000256" key="5">
    <source>
        <dbReference type="ARBA" id="ARBA00022692"/>
    </source>
</evidence>
<feature type="transmembrane region" description="Helical" evidence="8">
    <location>
        <begin position="44"/>
        <end position="62"/>
    </location>
</feature>
<name>A0A5D4MDF4_9BACI</name>
<evidence type="ECO:0000256" key="1">
    <source>
        <dbReference type="ARBA" id="ARBA00004651"/>
    </source>
</evidence>
<dbReference type="PANTHER" id="PTHR43271">
    <property type="entry name" value="BLL2771 PROTEIN"/>
    <property type="match status" value="1"/>
</dbReference>
<evidence type="ECO:0000256" key="2">
    <source>
        <dbReference type="ARBA" id="ARBA00008335"/>
    </source>
</evidence>
<dbReference type="PROSITE" id="PS51257">
    <property type="entry name" value="PROKAR_LIPOPROTEIN"/>
    <property type="match status" value="1"/>
</dbReference>
<reference evidence="10 11" key="1">
    <citation type="submission" date="2019-08" db="EMBL/GenBank/DDBJ databases">
        <title>Bacillus genomes from the desert of Cuatro Cienegas, Coahuila.</title>
        <authorList>
            <person name="Olmedo-Alvarez G."/>
        </authorList>
    </citation>
    <scope>NUCLEOTIDE SEQUENCE [LARGE SCALE GENOMIC DNA]</scope>
    <source>
        <strain evidence="10 11">CH128b_4D</strain>
    </source>
</reference>
<dbReference type="GO" id="GO:0022857">
    <property type="term" value="F:transmembrane transporter activity"/>
    <property type="evidence" value="ECO:0007669"/>
    <property type="project" value="InterPro"/>
</dbReference>
<protein>
    <submittedName>
        <fullName evidence="10">MFS transporter</fullName>
    </submittedName>
</protein>
<feature type="transmembrane region" description="Helical" evidence="8">
    <location>
        <begin position="131"/>
        <end position="151"/>
    </location>
</feature>
<keyword evidence="6 8" id="KW-1133">Transmembrane helix</keyword>
<keyword evidence="3" id="KW-0813">Transport</keyword>
<evidence type="ECO:0000256" key="7">
    <source>
        <dbReference type="ARBA" id="ARBA00023136"/>
    </source>
</evidence>
<dbReference type="Pfam" id="PF07690">
    <property type="entry name" value="MFS_1"/>
    <property type="match status" value="1"/>
</dbReference>
<feature type="transmembrane region" description="Helical" evidence="8">
    <location>
        <begin position="74"/>
        <end position="92"/>
    </location>
</feature>
<feature type="transmembrane region" description="Helical" evidence="8">
    <location>
        <begin position="207"/>
        <end position="225"/>
    </location>
</feature>
<feature type="transmembrane region" description="Helical" evidence="8">
    <location>
        <begin position="12"/>
        <end position="32"/>
    </location>
</feature>
<proteinExistence type="inferred from homology"/>
<evidence type="ECO:0000313" key="11">
    <source>
        <dbReference type="Proteomes" id="UP000325182"/>
    </source>
</evidence>
<gene>
    <name evidence="10" type="ORF">FZC84_09550</name>
</gene>
<evidence type="ECO:0000256" key="4">
    <source>
        <dbReference type="ARBA" id="ARBA00022475"/>
    </source>
</evidence>
<comment type="subcellular location">
    <subcellularLocation>
        <location evidence="1">Cell membrane</location>
        <topology evidence="1">Multi-pass membrane protein</topology>
    </subcellularLocation>
</comment>
<dbReference type="InterPro" id="IPR011701">
    <property type="entry name" value="MFS"/>
</dbReference>
<comment type="similarity">
    <text evidence="2">Belongs to the major facilitator superfamily.</text>
</comment>
<comment type="caution">
    <text evidence="10">The sequence shown here is derived from an EMBL/GenBank/DDBJ whole genome shotgun (WGS) entry which is preliminary data.</text>
</comment>
<dbReference type="InterPro" id="IPR036259">
    <property type="entry name" value="MFS_trans_sf"/>
</dbReference>
<organism evidence="10 11">
    <name type="scientific">Rossellomorea vietnamensis</name>
    <dbReference type="NCBI Taxonomy" id="218284"/>
    <lineage>
        <taxon>Bacteria</taxon>
        <taxon>Bacillati</taxon>
        <taxon>Bacillota</taxon>
        <taxon>Bacilli</taxon>
        <taxon>Bacillales</taxon>
        <taxon>Bacillaceae</taxon>
        <taxon>Rossellomorea</taxon>
    </lineage>
</organism>
<dbReference type="RefSeq" id="WP_148953715.1">
    <property type="nucleotide sequence ID" value="NZ_VTEG01000005.1"/>
</dbReference>
<dbReference type="GO" id="GO:0005886">
    <property type="term" value="C:plasma membrane"/>
    <property type="evidence" value="ECO:0007669"/>
    <property type="project" value="UniProtKB-SubCell"/>
</dbReference>
<dbReference type="EMBL" id="VTEG01000005">
    <property type="protein sequence ID" value="TYR99477.1"/>
    <property type="molecule type" value="Genomic_DNA"/>
</dbReference>
<evidence type="ECO:0000256" key="8">
    <source>
        <dbReference type="SAM" id="Phobius"/>
    </source>
</evidence>
<dbReference type="Gene3D" id="1.20.1250.20">
    <property type="entry name" value="MFS general substrate transporter like domains"/>
    <property type="match status" value="1"/>
</dbReference>
<feature type="transmembrane region" description="Helical" evidence="8">
    <location>
        <begin position="240"/>
        <end position="257"/>
    </location>
</feature>
<feature type="transmembrane region" description="Helical" evidence="8">
    <location>
        <begin position="326"/>
        <end position="347"/>
    </location>
</feature>
<dbReference type="SUPFAM" id="SSF103473">
    <property type="entry name" value="MFS general substrate transporter"/>
    <property type="match status" value="1"/>
</dbReference>
<feature type="transmembrane region" description="Helical" evidence="8">
    <location>
        <begin position="269"/>
        <end position="291"/>
    </location>
</feature>
<feature type="transmembrane region" description="Helical" evidence="8">
    <location>
        <begin position="353"/>
        <end position="372"/>
    </location>
</feature>